<protein>
    <submittedName>
        <fullName evidence="2">Uncharacterized protein</fullName>
    </submittedName>
</protein>
<organism evidence="2 3">
    <name type="scientific">Tessaracoccus defluvii</name>
    <dbReference type="NCBI Taxonomy" id="1285901"/>
    <lineage>
        <taxon>Bacteria</taxon>
        <taxon>Bacillati</taxon>
        <taxon>Actinomycetota</taxon>
        <taxon>Actinomycetes</taxon>
        <taxon>Propionibacteriales</taxon>
        <taxon>Propionibacteriaceae</taxon>
        <taxon>Tessaracoccus</taxon>
    </lineage>
</organism>
<dbReference type="KEGG" id="tdf:H9L22_07850"/>
<name>A0A7H0H9F9_9ACTN</name>
<dbReference type="Proteomes" id="UP000516117">
    <property type="component" value="Chromosome"/>
</dbReference>
<keyword evidence="3" id="KW-1185">Reference proteome</keyword>
<proteinExistence type="predicted"/>
<sequence length="115" mass="13074">MEEYLWVLKASELDLIREIEPDRMAALNEEELLSLHKRIRRARNKHVGNYRRKGAARVAEQGGRGAARPGNKKSLWRAEAFEEALSRVSSRLAVVAHAEAETLKQERLAAVEVDE</sequence>
<evidence type="ECO:0000256" key="1">
    <source>
        <dbReference type="SAM" id="MobiDB-lite"/>
    </source>
</evidence>
<accession>A0A7H0H9F9</accession>
<feature type="region of interest" description="Disordered" evidence="1">
    <location>
        <begin position="50"/>
        <end position="71"/>
    </location>
</feature>
<evidence type="ECO:0000313" key="2">
    <source>
        <dbReference type="EMBL" id="QNP57175.1"/>
    </source>
</evidence>
<evidence type="ECO:0000313" key="3">
    <source>
        <dbReference type="Proteomes" id="UP000516117"/>
    </source>
</evidence>
<reference evidence="2 3" key="1">
    <citation type="submission" date="2020-08" db="EMBL/GenBank/DDBJ databases">
        <title>Genome sequence of Tessaracoccus defluvii JCM 17540T.</title>
        <authorList>
            <person name="Hyun D.-W."/>
            <person name="Bae J.-W."/>
        </authorList>
    </citation>
    <scope>NUCLEOTIDE SEQUENCE [LARGE SCALE GENOMIC DNA]</scope>
    <source>
        <strain evidence="2 3">JCM 17540</strain>
    </source>
</reference>
<dbReference type="RefSeq" id="WP_187722268.1">
    <property type="nucleotide sequence ID" value="NZ_BAABBL010000012.1"/>
</dbReference>
<dbReference type="AlphaFoldDB" id="A0A7H0H9F9"/>
<gene>
    <name evidence="2" type="ORF">H9L22_07850</name>
</gene>
<dbReference type="EMBL" id="CP060789">
    <property type="protein sequence ID" value="QNP57175.1"/>
    <property type="molecule type" value="Genomic_DNA"/>
</dbReference>